<keyword evidence="2" id="KW-1185">Reference proteome</keyword>
<accession>A0AAD4GA14</accession>
<sequence length="95" mass="10619">MHCTVAHGAERAWLKDSGRAEYVIATDEEALKGFRLCHRSRLNLLSRSKVATDKPLIRIALESSPCHRECTCTSFLTSEVYASKTSVHLGEVIKM</sequence>
<dbReference type="AlphaFoldDB" id="A0AAD4GA14"/>
<dbReference type="Gene3D" id="3.40.50.1100">
    <property type="match status" value="1"/>
</dbReference>
<dbReference type="Proteomes" id="UP001194468">
    <property type="component" value="Unassembled WGS sequence"/>
</dbReference>
<dbReference type="EMBL" id="WHUW01000037">
    <property type="protein sequence ID" value="KAF8432989.1"/>
    <property type="molecule type" value="Genomic_DNA"/>
</dbReference>
<reference evidence="1" key="2">
    <citation type="journal article" date="2020" name="Nat. Commun.">
        <title>Large-scale genome sequencing of mycorrhizal fungi provides insights into the early evolution of symbiotic traits.</title>
        <authorList>
            <person name="Miyauchi S."/>
            <person name="Kiss E."/>
            <person name="Kuo A."/>
            <person name="Drula E."/>
            <person name="Kohler A."/>
            <person name="Sanchez-Garcia M."/>
            <person name="Morin E."/>
            <person name="Andreopoulos B."/>
            <person name="Barry K.W."/>
            <person name="Bonito G."/>
            <person name="Buee M."/>
            <person name="Carver A."/>
            <person name="Chen C."/>
            <person name="Cichocki N."/>
            <person name="Clum A."/>
            <person name="Culley D."/>
            <person name="Crous P.W."/>
            <person name="Fauchery L."/>
            <person name="Girlanda M."/>
            <person name="Hayes R.D."/>
            <person name="Keri Z."/>
            <person name="LaButti K."/>
            <person name="Lipzen A."/>
            <person name="Lombard V."/>
            <person name="Magnuson J."/>
            <person name="Maillard F."/>
            <person name="Murat C."/>
            <person name="Nolan M."/>
            <person name="Ohm R.A."/>
            <person name="Pangilinan J."/>
            <person name="Pereira M.F."/>
            <person name="Perotto S."/>
            <person name="Peter M."/>
            <person name="Pfister S."/>
            <person name="Riley R."/>
            <person name="Sitrit Y."/>
            <person name="Stielow J.B."/>
            <person name="Szollosi G."/>
            <person name="Zifcakova L."/>
            <person name="Stursova M."/>
            <person name="Spatafora J.W."/>
            <person name="Tedersoo L."/>
            <person name="Vaario L.M."/>
            <person name="Yamada A."/>
            <person name="Yan M."/>
            <person name="Wang P."/>
            <person name="Xu J."/>
            <person name="Bruns T."/>
            <person name="Baldrian P."/>
            <person name="Vilgalys R."/>
            <person name="Dunand C."/>
            <person name="Henrissat B."/>
            <person name="Grigoriev I.V."/>
            <person name="Hibbett D."/>
            <person name="Nagy L.G."/>
            <person name="Martin F.M."/>
        </authorList>
    </citation>
    <scope>NUCLEOTIDE SEQUENCE</scope>
    <source>
        <strain evidence="1">BED1</strain>
    </source>
</reference>
<reference evidence="1" key="1">
    <citation type="submission" date="2019-10" db="EMBL/GenBank/DDBJ databases">
        <authorList>
            <consortium name="DOE Joint Genome Institute"/>
            <person name="Kuo A."/>
            <person name="Miyauchi S."/>
            <person name="Kiss E."/>
            <person name="Drula E."/>
            <person name="Kohler A."/>
            <person name="Sanchez-Garcia M."/>
            <person name="Andreopoulos B."/>
            <person name="Barry K.W."/>
            <person name="Bonito G."/>
            <person name="Buee M."/>
            <person name="Carver A."/>
            <person name="Chen C."/>
            <person name="Cichocki N."/>
            <person name="Clum A."/>
            <person name="Culley D."/>
            <person name="Crous P.W."/>
            <person name="Fauchery L."/>
            <person name="Girlanda M."/>
            <person name="Hayes R."/>
            <person name="Keri Z."/>
            <person name="LaButti K."/>
            <person name="Lipzen A."/>
            <person name="Lombard V."/>
            <person name="Magnuson J."/>
            <person name="Maillard F."/>
            <person name="Morin E."/>
            <person name="Murat C."/>
            <person name="Nolan M."/>
            <person name="Ohm R."/>
            <person name="Pangilinan J."/>
            <person name="Pereira M."/>
            <person name="Perotto S."/>
            <person name="Peter M."/>
            <person name="Riley R."/>
            <person name="Sitrit Y."/>
            <person name="Stielow B."/>
            <person name="Szollosi G."/>
            <person name="Zifcakova L."/>
            <person name="Stursova M."/>
            <person name="Spatafora J.W."/>
            <person name="Tedersoo L."/>
            <person name="Vaario L.-M."/>
            <person name="Yamada A."/>
            <person name="Yan M."/>
            <person name="Wang P."/>
            <person name="Xu J."/>
            <person name="Bruns T."/>
            <person name="Baldrian P."/>
            <person name="Vilgalys R."/>
            <person name="Henrissat B."/>
            <person name="Grigoriev I.V."/>
            <person name="Hibbett D."/>
            <person name="Nagy L.G."/>
            <person name="Martin F.M."/>
        </authorList>
    </citation>
    <scope>NUCLEOTIDE SEQUENCE</scope>
    <source>
        <strain evidence="1">BED1</strain>
    </source>
</reference>
<protein>
    <submittedName>
        <fullName evidence="1">Uncharacterized protein</fullName>
    </submittedName>
</protein>
<proteinExistence type="predicted"/>
<evidence type="ECO:0000313" key="1">
    <source>
        <dbReference type="EMBL" id="KAF8432989.1"/>
    </source>
</evidence>
<name>A0AAD4GA14_BOLED</name>
<gene>
    <name evidence="1" type="ORF">L210DRAFT_3557277</name>
</gene>
<comment type="caution">
    <text evidence="1">The sequence shown here is derived from an EMBL/GenBank/DDBJ whole genome shotgun (WGS) entry which is preliminary data.</text>
</comment>
<evidence type="ECO:0000313" key="2">
    <source>
        <dbReference type="Proteomes" id="UP001194468"/>
    </source>
</evidence>
<organism evidence="1 2">
    <name type="scientific">Boletus edulis BED1</name>
    <dbReference type="NCBI Taxonomy" id="1328754"/>
    <lineage>
        <taxon>Eukaryota</taxon>
        <taxon>Fungi</taxon>
        <taxon>Dikarya</taxon>
        <taxon>Basidiomycota</taxon>
        <taxon>Agaricomycotina</taxon>
        <taxon>Agaricomycetes</taxon>
        <taxon>Agaricomycetidae</taxon>
        <taxon>Boletales</taxon>
        <taxon>Boletineae</taxon>
        <taxon>Boletaceae</taxon>
        <taxon>Boletoideae</taxon>
        <taxon>Boletus</taxon>
    </lineage>
</organism>
<dbReference type="InterPro" id="IPR036052">
    <property type="entry name" value="TrpB-like_PALP_sf"/>
</dbReference>